<feature type="region of interest" description="Disordered" evidence="1">
    <location>
        <begin position="484"/>
        <end position="504"/>
    </location>
</feature>
<keyword evidence="4" id="KW-1185">Reference proteome</keyword>
<proteinExistence type="predicted"/>
<protein>
    <submittedName>
        <fullName evidence="3">Uncharacterized protein</fullName>
    </submittedName>
</protein>
<dbReference type="Proteomes" id="UP000663870">
    <property type="component" value="Unassembled WGS sequence"/>
</dbReference>
<dbReference type="AlphaFoldDB" id="A0A815ELT0"/>
<sequence length="504" mass="58968">MHHLNNSIDESSRLKQFAWEQWDNQVIAVIFRPGHYGLDRYVLKRYVEQVLYQSERWKHLSPYFSSISSLVRSYSLTSNEIELIRRILDYHLNDRFHLRITQTNDQLINYEDLLDFISHLQELYDKNSNFYPIINGKIPSIPTIHSSYNLPSLTKSIISSLVQSKINPVKSSSIIIPSISQSNKTEESKIQIKSNQSNISIPSEYCSISLNNAKIDGNGWIQINNVYLPFIIKNHQRFVPYQVLVSCKILEVNELRTTLIHATSIDITLINTMIRDCKINNEQIHENALLINVYYVLIGTKNIIYVKILPKDNPISKINRQYKNVLSLHGGSLYIKNFLIPFVCSSQHSYIPLNNILNIYPNLQIKLKNFARVPHTNELDYLQLVQMYYNEENLLSLDTLLINMKDLYHTEIILSKTMTLIEYQINEKNKFEQKLNLINNFSINKRKNQDLFEDKQLKQKFKTLNQSTSTFICPSTIQSITSSSNKQNHWISSNNQHPTRTHWQ</sequence>
<evidence type="ECO:0000313" key="3">
    <source>
        <dbReference type="EMBL" id="CAF1316507.1"/>
    </source>
</evidence>
<evidence type="ECO:0000256" key="1">
    <source>
        <dbReference type="SAM" id="MobiDB-lite"/>
    </source>
</evidence>
<dbReference type="Proteomes" id="UP000663854">
    <property type="component" value="Unassembled WGS sequence"/>
</dbReference>
<evidence type="ECO:0000313" key="4">
    <source>
        <dbReference type="Proteomes" id="UP000663870"/>
    </source>
</evidence>
<organism evidence="3 4">
    <name type="scientific">Rotaria sordida</name>
    <dbReference type="NCBI Taxonomy" id="392033"/>
    <lineage>
        <taxon>Eukaryota</taxon>
        <taxon>Metazoa</taxon>
        <taxon>Spiralia</taxon>
        <taxon>Gnathifera</taxon>
        <taxon>Rotifera</taxon>
        <taxon>Eurotatoria</taxon>
        <taxon>Bdelloidea</taxon>
        <taxon>Philodinida</taxon>
        <taxon>Philodinidae</taxon>
        <taxon>Rotaria</taxon>
    </lineage>
</organism>
<gene>
    <name evidence="3" type="ORF">JXQ802_LOCUS30312</name>
    <name evidence="2" type="ORF">PYM288_LOCUS11456</name>
</gene>
<dbReference type="EMBL" id="CAJNOH010000194">
    <property type="protein sequence ID" value="CAF0938529.1"/>
    <property type="molecule type" value="Genomic_DNA"/>
</dbReference>
<feature type="compositionally biased region" description="Polar residues" evidence="1">
    <location>
        <begin position="484"/>
        <end position="498"/>
    </location>
</feature>
<evidence type="ECO:0000313" key="2">
    <source>
        <dbReference type="EMBL" id="CAF0938529.1"/>
    </source>
</evidence>
<reference evidence="3" key="1">
    <citation type="submission" date="2021-02" db="EMBL/GenBank/DDBJ databases">
        <authorList>
            <person name="Nowell W R."/>
        </authorList>
    </citation>
    <scope>NUCLEOTIDE SEQUENCE</scope>
</reference>
<comment type="caution">
    <text evidence="3">The sequence shown here is derived from an EMBL/GenBank/DDBJ whole genome shotgun (WGS) entry which is preliminary data.</text>
</comment>
<dbReference type="EMBL" id="CAJNOL010001225">
    <property type="protein sequence ID" value="CAF1316507.1"/>
    <property type="molecule type" value="Genomic_DNA"/>
</dbReference>
<name>A0A815ELT0_9BILA</name>
<accession>A0A815ELT0</accession>